<comment type="caution">
    <text evidence="5">The sequence shown here is derived from an EMBL/GenBank/DDBJ whole genome shotgun (WGS) entry which is preliminary data.</text>
</comment>
<dbReference type="PANTHER" id="PTHR43976:SF16">
    <property type="entry name" value="SHORT-CHAIN DEHYDROGENASE_REDUCTASE FAMILY PROTEIN"/>
    <property type="match status" value="1"/>
</dbReference>
<dbReference type="AlphaFoldDB" id="A0A366K821"/>
<evidence type="ECO:0000313" key="5">
    <source>
        <dbReference type="EMBL" id="RBP97814.1"/>
    </source>
</evidence>
<dbReference type="EMBL" id="PDCG01000003">
    <property type="protein sequence ID" value="RBP97814.1"/>
    <property type="molecule type" value="Genomic_DNA"/>
</dbReference>
<dbReference type="Pfam" id="PF00106">
    <property type="entry name" value="adh_short"/>
    <property type="match status" value="1"/>
</dbReference>
<dbReference type="Proteomes" id="UP000252530">
    <property type="component" value="Unassembled WGS sequence"/>
</dbReference>
<proteinExistence type="inferred from homology"/>
<keyword evidence="4" id="KW-0175">Coiled coil</keyword>
<feature type="coiled-coil region" evidence="4">
    <location>
        <begin position="252"/>
        <end position="279"/>
    </location>
</feature>
<evidence type="ECO:0000256" key="3">
    <source>
        <dbReference type="RuleBase" id="RU000363"/>
    </source>
</evidence>
<organism evidence="5 6">
    <name type="scientific">Bifidobacterium aemilianum</name>
    <dbReference type="NCBI Taxonomy" id="2493120"/>
    <lineage>
        <taxon>Bacteria</taxon>
        <taxon>Bacillati</taxon>
        <taxon>Actinomycetota</taxon>
        <taxon>Actinomycetes</taxon>
        <taxon>Bifidobacteriales</taxon>
        <taxon>Bifidobacteriaceae</taxon>
        <taxon>Bifidobacterium</taxon>
    </lineage>
</organism>
<dbReference type="SUPFAM" id="SSF51735">
    <property type="entry name" value="NAD(P)-binding Rossmann-fold domains"/>
    <property type="match status" value="1"/>
</dbReference>
<protein>
    <submittedName>
        <fullName evidence="5">Short-chain dehydrogenase/reductase</fullName>
    </submittedName>
</protein>
<dbReference type="InterPro" id="IPR002347">
    <property type="entry name" value="SDR_fam"/>
</dbReference>
<dbReference type="PRINTS" id="PR00081">
    <property type="entry name" value="GDHRDH"/>
</dbReference>
<dbReference type="PANTHER" id="PTHR43976">
    <property type="entry name" value="SHORT CHAIN DEHYDROGENASE"/>
    <property type="match status" value="1"/>
</dbReference>
<keyword evidence="6" id="KW-1185">Reference proteome</keyword>
<evidence type="ECO:0000256" key="4">
    <source>
        <dbReference type="SAM" id="Coils"/>
    </source>
</evidence>
<gene>
    <name evidence="5" type="ORF">CRD60_04270</name>
</gene>
<sequence>MSTTTNENAQTWFITGISSGFGKEMAKQLLAAGNTVIGTVRKMDAIEDLQALYPDSLDAQILDVTDVEAIHRVVNEAFDRHGDIDAIVNNAGYGLFGAAEELSDDEVDHILDTNLLGSIQVIRTALPHLRKQGSGIIIQISSYGGQVAYPGNSMYHASKFGIEGFVEAVAQEVKPFGIRSLIVEPGGARTEFRYGSAHVAKLMPEYDGPTHSFLTMLDPANGLAPGDPAKMAARIIESSNKPETPLHLVLGSQALDNTIKRLEERLGEYRSETEIAKSTDIDE</sequence>
<comment type="similarity">
    <text evidence="1 3">Belongs to the short-chain dehydrogenases/reductases (SDR) family.</text>
</comment>
<keyword evidence="2" id="KW-0560">Oxidoreductase</keyword>
<dbReference type="PRINTS" id="PR00080">
    <property type="entry name" value="SDRFAMILY"/>
</dbReference>
<reference evidence="5 6" key="1">
    <citation type="submission" date="2017-10" db="EMBL/GenBank/DDBJ databases">
        <title>Bifidobacterium xylocopum sp. nov. and Bifidobacterium aemilianum sp. nov., from the carpenter bee (Xylocopa violacea) digestive tract.</title>
        <authorList>
            <person name="Alberoni D."/>
            <person name="Baffoni L."/>
            <person name="Di Gioia D."/>
            <person name="Gaggia F."/>
            <person name="Biavati B."/>
        </authorList>
    </citation>
    <scope>NUCLEOTIDE SEQUENCE [LARGE SCALE GENOMIC DNA]</scope>
    <source>
        <strain evidence="5 6">XV10</strain>
    </source>
</reference>
<dbReference type="InterPro" id="IPR051911">
    <property type="entry name" value="SDR_oxidoreductase"/>
</dbReference>
<dbReference type="NCBIfam" id="NF005065">
    <property type="entry name" value="PRK06482.1"/>
    <property type="match status" value="1"/>
</dbReference>
<accession>A0A366K821</accession>
<evidence type="ECO:0000256" key="1">
    <source>
        <dbReference type="ARBA" id="ARBA00006484"/>
    </source>
</evidence>
<dbReference type="GO" id="GO:0016491">
    <property type="term" value="F:oxidoreductase activity"/>
    <property type="evidence" value="ECO:0007669"/>
    <property type="project" value="UniProtKB-KW"/>
</dbReference>
<name>A0A366K821_9BIFI</name>
<dbReference type="Gene3D" id="3.40.50.720">
    <property type="entry name" value="NAD(P)-binding Rossmann-like Domain"/>
    <property type="match status" value="1"/>
</dbReference>
<evidence type="ECO:0000256" key="2">
    <source>
        <dbReference type="ARBA" id="ARBA00023002"/>
    </source>
</evidence>
<dbReference type="RefSeq" id="WP_113860062.1">
    <property type="nucleotide sequence ID" value="NZ_PDCG01000003.1"/>
</dbReference>
<dbReference type="CDD" id="cd05374">
    <property type="entry name" value="17beta-HSD-like_SDR_c"/>
    <property type="match status" value="1"/>
</dbReference>
<dbReference type="OrthoDB" id="3178062at2"/>
<evidence type="ECO:0000313" key="6">
    <source>
        <dbReference type="Proteomes" id="UP000252530"/>
    </source>
</evidence>
<dbReference type="InterPro" id="IPR036291">
    <property type="entry name" value="NAD(P)-bd_dom_sf"/>
</dbReference>